<evidence type="ECO:0000256" key="1">
    <source>
        <dbReference type="SAM" id="MobiDB-lite"/>
    </source>
</evidence>
<feature type="compositionally biased region" description="Basic and acidic residues" evidence="1">
    <location>
        <begin position="200"/>
        <end position="217"/>
    </location>
</feature>
<evidence type="ECO:0000259" key="3">
    <source>
        <dbReference type="Pfam" id="PF08044"/>
    </source>
</evidence>
<accession>A0A1C6VBB3</accession>
<dbReference type="EMBL" id="FMIA01000002">
    <property type="protein sequence ID" value="SCL63354.1"/>
    <property type="molecule type" value="Genomic_DNA"/>
</dbReference>
<evidence type="ECO:0000256" key="2">
    <source>
        <dbReference type="SAM" id="Phobius"/>
    </source>
</evidence>
<feature type="domain" description="DUF1707" evidence="3">
    <location>
        <begin position="7"/>
        <end position="59"/>
    </location>
</feature>
<feature type="transmembrane region" description="Helical" evidence="2">
    <location>
        <begin position="101"/>
        <end position="118"/>
    </location>
</feature>
<dbReference type="Proteomes" id="UP000198937">
    <property type="component" value="Unassembled WGS sequence"/>
</dbReference>
<sequence>MDERDGMRAADADRQAVADRLRVALDEGRLDLHEYDERLQRTYTARTYGELDAVVIDLPVAAAPGGATVAGPVPADPVVPGRSTAGRSVTARWLAENWEPYLTAVGISLVVWAMISVISGDVLYFWPGWVAGPWGVVLLVQTGIGLSTGEPQRWAEKQERKRVRKAEKRARRRELKAERRALGREALPEAPAISPPGDDPQLRPDGWEHRRDGGVNA</sequence>
<dbReference type="AlphaFoldDB" id="A0A1C6VBB3"/>
<feature type="compositionally biased region" description="Basic residues" evidence="1">
    <location>
        <begin position="160"/>
        <end position="174"/>
    </location>
</feature>
<protein>
    <recommendedName>
        <fullName evidence="3">DUF1707 domain-containing protein</fullName>
    </recommendedName>
</protein>
<name>A0A1C6VBB3_9ACTN</name>
<keyword evidence="2" id="KW-0472">Membrane</keyword>
<proteinExistence type="predicted"/>
<keyword evidence="2" id="KW-1133">Transmembrane helix</keyword>
<dbReference type="InterPro" id="IPR012551">
    <property type="entry name" value="DUF1707_SHOCT-like"/>
</dbReference>
<gene>
    <name evidence="4" type="ORF">GA0070617_5177</name>
</gene>
<dbReference type="RefSeq" id="WP_091443993.1">
    <property type="nucleotide sequence ID" value="NZ_BMMJ01000012.1"/>
</dbReference>
<dbReference type="STRING" id="683228.GA0070617_5177"/>
<keyword evidence="5" id="KW-1185">Reference proteome</keyword>
<evidence type="ECO:0000313" key="4">
    <source>
        <dbReference type="EMBL" id="SCL63354.1"/>
    </source>
</evidence>
<dbReference type="OrthoDB" id="3748531at2"/>
<organism evidence="4 5">
    <name type="scientific">Micromonospora yangpuensis</name>
    <dbReference type="NCBI Taxonomy" id="683228"/>
    <lineage>
        <taxon>Bacteria</taxon>
        <taxon>Bacillati</taxon>
        <taxon>Actinomycetota</taxon>
        <taxon>Actinomycetes</taxon>
        <taxon>Micromonosporales</taxon>
        <taxon>Micromonosporaceae</taxon>
        <taxon>Micromonospora</taxon>
    </lineage>
</organism>
<dbReference type="PANTHER" id="PTHR40763:SF4">
    <property type="entry name" value="DUF1707 DOMAIN-CONTAINING PROTEIN"/>
    <property type="match status" value="1"/>
</dbReference>
<keyword evidence="2" id="KW-0812">Transmembrane</keyword>
<feature type="region of interest" description="Disordered" evidence="1">
    <location>
        <begin position="157"/>
        <end position="217"/>
    </location>
</feature>
<dbReference type="Pfam" id="PF08044">
    <property type="entry name" value="DUF1707"/>
    <property type="match status" value="1"/>
</dbReference>
<evidence type="ECO:0000313" key="5">
    <source>
        <dbReference type="Proteomes" id="UP000198937"/>
    </source>
</evidence>
<feature type="transmembrane region" description="Helical" evidence="2">
    <location>
        <begin position="124"/>
        <end position="147"/>
    </location>
</feature>
<dbReference type="PANTHER" id="PTHR40763">
    <property type="entry name" value="MEMBRANE PROTEIN-RELATED"/>
    <property type="match status" value="1"/>
</dbReference>
<reference evidence="4 5" key="1">
    <citation type="submission" date="2016-06" db="EMBL/GenBank/DDBJ databases">
        <authorList>
            <person name="Kjaerup R.B."/>
            <person name="Dalgaard T.S."/>
            <person name="Juul-Madsen H.R."/>
        </authorList>
    </citation>
    <scope>NUCLEOTIDE SEQUENCE [LARGE SCALE GENOMIC DNA]</scope>
    <source>
        <strain evidence="4 5">DSM 45577</strain>
    </source>
</reference>
<feature type="compositionally biased region" description="Basic and acidic residues" evidence="1">
    <location>
        <begin position="175"/>
        <end position="187"/>
    </location>
</feature>